<evidence type="ECO:0000313" key="2">
    <source>
        <dbReference type="Proteomes" id="UP001164250"/>
    </source>
</evidence>
<reference evidence="2" key="1">
    <citation type="journal article" date="2023" name="G3 (Bethesda)">
        <title>Genome assembly and association tests identify interacting loci associated with vigor, precocity, and sex in interspecific pistachio rootstocks.</title>
        <authorList>
            <person name="Palmer W."/>
            <person name="Jacygrad E."/>
            <person name="Sagayaradj S."/>
            <person name="Cavanaugh K."/>
            <person name="Han R."/>
            <person name="Bertier L."/>
            <person name="Beede B."/>
            <person name="Kafkas S."/>
            <person name="Golino D."/>
            <person name="Preece J."/>
            <person name="Michelmore R."/>
        </authorList>
    </citation>
    <scope>NUCLEOTIDE SEQUENCE [LARGE SCALE GENOMIC DNA]</scope>
</reference>
<organism evidence="1 2">
    <name type="scientific">Pistacia atlantica</name>
    <dbReference type="NCBI Taxonomy" id="434234"/>
    <lineage>
        <taxon>Eukaryota</taxon>
        <taxon>Viridiplantae</taxon>
        <taxon>Streptophyta</taxon>
        <taxon>Embryophyta</taxon>
        <taxon>Tracheophyta</taxon>
        <taxon>Spermatophyta</taxon>
        <taxon>Magnoliopsida</taxon>
        <taxon>eudicotyledons</taxon>
        <taxon>Gunneridae</taxon>
        <taxon>Pentapetalae</taxon>
        <taxon>rosids</taxon>
        <taxon>malvids</taxon>
        <taxon>Sapindales</taxon>
        <taxon>Anacardiaceae</taxon>
        <taxon>Pistacia</taxon>
    </lineage>
</organism>
<keyword evidence="2" id="KW-1185">Reference proteome</keyword>
<sequence>MNEMARAAETLAPKTGLNIQLEVIPFPVDQSGGLQVLHDDTQWVDIPPVEGALVINIAELLQLISIDKFKAAEIECWPIMAPVEEYQWHASSQHILSHLTNFLDL</sequence>
<protein>
    <submittedName>
        <fullName evidence="1">Uncharacterized protein</fullName>
    </submittedName>
</protein>
<evidence type="ECO:0000313" key="1">
    <source>
        <dbReference type="EMBL" id="KAJ0079732.1"/>
    </source>
</evidence>
<dbReference type="EMBL" id="CM047909">
    <property type="protein sequence ID" value="KAJ0079732.1"/>
    <property type="molecule type" value="Genomic_DNA"/>
</dbReference>
<name>A0ACC1A0A4_9ROSI</name>
<proteinExistence type="predicted"/>
<accession>A0ACC1A0A4</accession>
<gene>
    <name evidence="1" type="ORF">Patl1_23196</name>
</gene>
<dbReference type="Proteomes" id="UP001164250">
    <property type="component" value="Chromosome 13"/>
</dbReference>
<comment type="caution">
    <text evidence="1">The sequence shown here is derived from an EMBL/GenBank/DDBJ whole genome shotgun (WGS) entry which is preliminary data.</text>
</comment>